<dbReference type="Proteomes" id="UP000182658">
    <property type="component" value="Unassembled WGS sequence"/>
</dbReference>
<protein>
    <submittedName>
        <fullName evidence="1">Uncharacterized protein</fullName>
    </submittedName>
</protein>
<gene>
    <name evidence="1" type="ORF">CONLIGDRAFT_633321</name>
</gene>
<evidence type="ECO:0000313" key="1">
    <source>
        <dbReference type="EMBL" id="OIW29157.1"/>
    </source>
</evidence>
<dbReference type="AlphaFoldDB" id="A0A1J7IP58"/>
<dbReference type="EMBL" id="KV875098">
    <property type="protein sequence ID" value="OIW29157.1"/>
    <property type="molecule type" value="Genomic_DNA"/>
</dbReference>
<sequence>MNEWKWKLETWGVWILLGSGFWNLARARATARTGWKGGKSGLGSLWLVGAREGAGDFVLPEVLSAEPVSCCCLEPDGKQLE</sequence>
<reference evidence="1 2" key="1">
    <citation type="submission" date="2016-10" db="EMBL/GenBank/DDBJ databases">
        <title>Draft genome sequence of Coniochaeta ligniaria NRRL30616, a lignocellulolytic fungus for bioabatement of inhibitors in plant biomass hydrolysates.</title>
        <authorList>
            <consortium name="DOE Joint Genome Institute"/>
            <person name="Jimenez D.J."/>
            <person name="Hector R.E."/>
            <person name="Riley R."/>
            <person name="Sun H."/>
            <person name="Grigoriev I.V."/>
            <person name="Van Elsas J.D."/>
            <person name="Nichols N.N."/>
        </authorList>
    </citation>
    <scope>NUCLEOTIDE SEQUENCE [LARGE SCALE GENOMIC DNA]</scope>
    <source>
        <strain evidence="1 2">NRRL 30616</strain>
    </source>
</reference>
<dbReference type="InParanoid" id="A0A1J7IP58"/>
<organism evidence="1 2">
    <name type="scientific">Coniochaeta ligniaria NRRL 30616</name>
    <dbReference type="NCBI Taxonomy" id="1408157"/>
    <lineage>
        <taxon>Eukaryota</taxon>
        <taxon>Fungi</taxon>
        <taxon>Dikarya</taxon>
        <taxon>Ascomycota</taxon>
        <taxon>Pezizomycotina</taxon>
        <taxon>Sordariomycetes</taxon>
        <taxon>Sordariomycetidae</taxon>
        <taxon>Coniochaetales</taxon>
        <taxon>Coniochaetaceae</taxon>
        <taxon>Coniochaeta</taxon>
    </lineage>
</organism>
<name>A0A1J7IP58_9PEZI</name>
<accession>A0A1J7IP58</accession>
<proteinExistence type="predicted"/>
<keyword evidence="2" id="KW-1185">Reference proteome</keyword>
<evidence type="ECO:0000313" key="2">
    <source>
        <dbReference type="Proteomes" id="UP000182658"/>
    </source>
</evidence>